<dbReference type="InterPro" id="IPR045330">
    <property type="entry name" value="TRM3/TARBP1"/>
</dbReference>
<dbReference type="SUPFAM" id="SSF75217">
    <property type="entry name" value="alpha/beta knot"/>
    <property type="match status" value="1"/>
</dbReference>
<dbReference type="Gene3D" id="3.40.1280.10">
    <property type="match status" value="1"/>
</dbReference>
<dbReference type="Pfam" id="PF00588">
    <property type="entry name" value="SpoU_methylase"/>
    <property type="match status" value="1"/>
</dbReference>
<protein>
    <submittedName>
        <fullName evidence="4">tRNA (Guanosine(18)-2'-O)-methyltransferase</fullName>
    </submittedName>
</protein>
<keyword evidence="5" id="KW-1185">Reference proteome</keyword>
<dbReference type="EMBL" id="BTGB01000001">
    <property type="protein sequence ID" value="GMM43802.1"/>
    <property type="molecule type" value="Genomic_DNA"/>
</dbReference>
<evidence type="ECO:0000259" key="3">
    <source>
        <dbReference type="Pfam" id="PF00588"/>
    </source>
</evidence>
<evidence type="ECO:0000313" key="5">
    <source>
        <dbReference type="Proteomes" id="UP001378960"/>
    </source>
</evidence>
<dbReference type="InterPro" id="IPR029026">
    <property type="entry name" value="tRNA_m1G_MTases_N"/>
</dbReference>
<reference evidence="4 5" key="1">
    <citation type="journal article" date="2023" name="Elife">
        <title>Identification of key yeast species and microbe-microbe interactions impacting larval growth of Drosophila in the wild.</title>
        <authorList>
            <person name="Mure A."/>
            <person name="Sugiura Y."/>
            <person name="Maeda R."/>
            <person name="Honda K."/>
            <person name="Sakurai N."/>
            <person name="Takahashi Y."/>
            <person name="Watada M."/>
            <person name="Katoh T."/>
            <person name="Gotoh A."/>
            <person name="Gotoh Y."/>
            <person name="Taniguchi I."/>
            <person name="Nakamura K."/>
            <person name="Hayashi T."/>
            <person name="Katayama T."/>
            <person name="Uemura T."/>
            <person name="Hattori Y."/>
        </authorList>
    </citation>
    <scope>NUCLEOTIDE SEQUENCE [LARGE SCALE GENOMIC DNA]</scope>
    <source>
        <strain evidence="4 5">PK-24</strain>
    </source>
</reference>
<dbReference type="InterPro" id="IPR001537">
    <property type="entry name" value="SpoU_MeTrfase"/>
</dbReference>
<dbReference type="FunFam" id="3.40.1280.10:FF:000022">
    <property type="entry name" value="Trm3p"/>
    <property type="match status" value="1"/>
</dbReference>
<evidence type="ECO:0000313" key="4">
    <source>
        <dbReference type="EMBL" id="GMM43802.1"/>
    </source>
</evidence>
<keyword evidence="2" id="KW-0808">Transferase</keyword>
<organism evidence="4 5">
    <name type="scientific">Pichia kluyveri</name>
    <name type="common">Yeast</name>
    <dbReference type="NCBI Taxonomy" id="36015"/>
    <lineage>
        <taxon>Eukaryota</taxon>
        <taxon>Fungi</taxon>
        <taxon>Dikarya</taxon>
        <taxon>Ascomycota</taxon>
        <taxon>Saccharomycotina</taxon>
        <taxon>Pichiomycetes</taxon>
        <taxon>Pichiales</taxon>
        <taxon>Pichiaceae</taxon>
        <taxon>Pichia</taxon>
    </lineage>
</organism>
<dbReference type="InterPro" id="IPR044748">
    <property type="entry name" value="Trm3/TARBP1_C"/>
</dbReference>
<feature type="domain" description="tRNA/rRNA methyltransferase SpoU type" evidence="3">
    <location>
        <begin position="1287"/>
        <end position="1429"/>
    </location>
</feature>
<evidence type="ECO:0000256" key="2">
    <source>
        <dbReference type="ARBA" id="ARBA00022679"/>
    </source>
</evidence>
<sequence>MTTSLSLVLKQLDVGQKTGLINDVLGFLTENEQYELHMPYIDTFCELSTNQSEKNLDILKKYCIRILKLEDPSCHYNLIFKLLNIKDSKLADELINYVTDKLIIYLKTNPRHFNEKISKLIEIPSSVVDYELSNKYVLNLLRFLEWFFTNNETIVISNDKLNGLCYTYLTNEELEISKTCSKILKWRIESICENTELLWEIIFQLEKSKSNTEISYGYVLWLRFFNYFRPENLLSDSEFQKILNLEDYWTFLRNGLISLSHEHKKFSLTLTQMSVQSISTDISLPIMQWDVSETEEYIDSWKRFCTLYEILGIDAAMNQAQAATNDLLNIFSKNSKIPVSFSLTILSVGFKASMDKIKKFALKLTFSLPKESLSLFKHDIKFISNVFLPFTMKSSHFSVDTLDNGKKFHCEFGNQIRRFIANCISSLDDKNDVSSLASSIFNVISENRLTFGIARIYIIWGVLDGLRLHKGLVLNEEALKSLLSLFETTAEGDICVTTLHTIHLNILLQVDAQLVGLKSLIDALAYFIQINGWKFYAENEESFIDYFTTYFQKDEFVNLLNLLFSTEGFIVVLSYLASMKVDLKSVIPLTISYQDSYKLLVEMSYCGLSFDAIWKDASIILKIEQLTAQMVNGDDLEISIYSDSSKLFNNQTLFSHEFWDSVDVNFMFQNIQQKLINVDNMEEANYYIAQYKFFSGCFEKCIFNENVEVTLDDLVSLFTNALSKIPRGSDVTYYKAKDQLISYILSNVKALIKISQFDTTFRENVLELSNDVISISEYNSHLMNVQLIETMLSNMTENEPLVELEAMKIVEILELIWEDLVKDRLILSQRDLHQQYIELLLNGKLLVYSIGNERFANSLFKIVDQAITQSAGRKGIMPVLARAISKYQVEQYENFEKTLWLSKAIVKGVFLFQSELNIFQLDCLIADEYDKLLNITGDSLYQKVYGDAEISYHVTLYTIAASVRSSVFVNEIWSYIFENESIFHLLEPKKRTDREEQWKRLQFFSLFVITSEVIDIKHLTHYSETYLLKRLFKEASPLCRTYIEWILCINILRQPEFKDNVFKTLQTNAKTQQPLVVVTLEKISMLISMQLPVEKKTKFLTEFIVETILPTSSSNRALNRHFSTSLACRIYEEILKDNLDIDPLIMRTLSKISEDTKLNESPSASNYRTGNALLWDIKEDMNLVAITGGVLLKTTDREIDAIYENEYYSYLTKSQINKLRIPIGKDERDLWVKGERNADVKIESFYLDLNKEAEESSLLQTKSGVWSTVMELDDNVRAAAQVKRSDLIVVSSLVDKPPNLGGICRLCDVLGAGWMTVDDISVKNDQEFKTVAVTADRWMPLIEVKINEIAEFMKLKKKEGYTLIGLEQTDKSVELNSDLKFPKKSLILLGKEREGIPGDLLAELDMCVIIKQVGIVRSMNIQTATAVIVHAYSSQHC</sequence>
<dbReference type="InterPro" id="IPR029028">
    <property type="entry name" value="Alpha/beta_knot_MTases"/>
</dbReference>
<accession>A0AAV5QXS9</accession>
<dbReference type="CDD" id="cd18091">
    <property type="entry name" value="SpoU-like_TRM3-like"/>
    <property type="match status" value="1"/>
</dbReference>
<dbReference type="GO" id="GO:0016423">
    <property type="term" value="F:tRNA (guanine) methyltransferase activity"/>
    <property type="evidence" value="ECO:0007669"/>
    <property type="project" value="InterPro"/>
</dbReference>
<proteinExistence type="predicted"/>
<dbReference type="PANTHER" id="PTHR12029:SF11">
    <property type="entry name" value="METHYLTRANSFERASE TARBP1-RELATED"/>
    <property type="match status" value="1"/>
</dbReference>
<dbReference type="GO" id="GO:0003723">
    <property type="term" value="F:RNA binding"/>
    <property type="evidence" value="ECO:0007669"/>
    <property type="project" value="InterPro"/>
</dbReference>
<gene>
    <name evidence="4" type="ORF">DAPK24_003770</name>
</gene>
<name>A0AAV5QXS9_PICKL</name>
<dbReference type="GO" id="GO:0030488">
    <property type="term" value="P:tRNA methylation"/>
    <property type="evidence" value="ECO:0007669"/>
    <property type="project" value="InterPro"/>
</dbReference>
<keyword evidence="1" id="KW-0489">Methyltransferase</keyword>
<evidence type="ECO:0000256" key="1">
    <source>
        <dbReference type="ARBA" id="ARBA00022603"/>
    </source>
</evidence>
<dbReference type="PANTHER" id="PTHR12029">
    <property type="entry name" value="RNA METHYLTRANSFERASE"/>
    <property type="match status" value="1"/>
</dbReference>
<dbReference type="Proteomes" id="UP001378960">
    <property type="component" value="Unassembled WGS sequence"/>
</dbReference>
<comment type="caution">
    <text evidence="4">The sequence shown here is derived from an EMBL/GenBank/DDBJ whole genome shotgun (WGS) entry which is preliminary data.</text>
</comment>